<comment type="caution">
    <text evidence="2">The sequence shown here is derived from an EMBL/GenBank/DDBJ whole genome shotgun (WGS) entry which is preliminary data.</text>
</comment>
<reference evidence="2 3" key="1">
    <citation type="submission" date="2023-04" db="EMBL/GenBank/DDBJ databases">
        <title>Lysobacter sp. strain UC isolated from soil sample.</title>
        <authorList>
            <person name="Choksket S."/>
            <person name="Harshvardhan F."/>
            <person name="Rana R."/>
            <person name="Patil P.B."/>
            <person name="Korpole S."/>
        </authorList>
    </citation>
    <scope>NUCLEOTIDE SEQUENCE [LARGE SCALE GENOMIC DNA]</scope>
    <source>
        <strain evidence="2 3">UC</strain>
    </source>
</reference>
<evidence type="ECO:0000313" key="3">
    <source>
        <dbReference type="Proteomes" id="UP001233535"/>
    </source>
</evidence>
<dbReference type="PROSITE" id="PS51184">
    <property type="entry name" value="JMJC"/>
    <property type="match status" value="1"/>
</dbReference>
<feature type="domain" description="JmjC" evidence="1">
    <location>
        <begin position="119"/>
        <end position="281"/>
    </location>
</feature>
<sequence>MQARAGVTQPLAELHGLRGDALPIDALLAAGEPVVLRGIARDWELVQEGARSMQAAMDCLRRHDNGQPVTYSWGAPDIRGRPFYNDDFTQLNFEVRRGALSQVLDEIAAHAQDASPPTYYVASLLIDTRLPGLRVGNDLGLAAQGIDAPPSIWIGNRVTASCHYDAMNNIAVCAVGRRRFTLFPPEQIHNLYPGPLDPTPGGQSVSVVDFDAPDFARYPRFSDALAAARSAVLEPGDAIFMPSLWWHHVQALEAFNVLVNTWWSSVPAHVPTPMHALYHAIWALRDRPEREKEAWREVFDYYVFGAAGQAGGHLPPQARGALAPMDDALARQMRAMLIAKLNR</sequence>
<dbReference type="InterPro" id="IPR041667">
    <property type="entry name" value="Cupin_8"/>
</dbReference>
<keyword evidence="3" id="KW-1185">Reference proteome</keyword>
<dbReference type="Gene3D" id="2.60.120.10">
    <property type="entry name" value="Jelly Rolls"/>
    <property type="match status" value="1"/>
</dbReference>
<gene>
    <name evidence="2" type="ORF">P8609_08275</name>
</gene>
<proteinExistence type="predicted"/>
<name>A0ABU1CCQ1_9GAMM</name>
<dbReference type="PANTHER" id="PTHR12461">
    <property type="entry name" value="HYPOXIA-INDUCIBLE FACTOR 1 ALPHA INHIBITOR-RELATED"/>
    <property type="match status" value="1"/>
</dbReference>
<dbReference type="InterPro" id="IPR014710">
    <property type="entry name" value="RmlC-like_jellyroll"/>
</dbReference>
<dbReference type="SMART" id="SM00558">
    <property type="entry name" value="JmjC"/>
    <property type="match status" value="1"/>
</dbReference>
<dbReference type="EMBL" id="JARUHG010000002">
    <property type="protein sequence ID" value="MDR0182968.1"/>
    <property type="molecule type" value="Genomic_DNA"/>
</dbReference>
<evidence type="ECO:0000259" key="1">
    <source>
        <dbReference type="PROSITE" id="PS51184"/>
    </source>
</evidence>
<accession>A0ABU1CCQ1</accession>
<evidence type="ECO:0000313" key="2">
    <source>
        <dbReference type="EMBL" id="MDR0182968.1"/>
    </source>
</evidence>
<dbReference type="InterPro" id="IPR003347">
    <property type="entry name" value="JmjC_dom"/>
</dbReference>
<protein>
    <submittedName>
        <fullName evidence="2">Cupin-like domain-containing protein</fullName>
    </submittedName>
</protein>
<organism evidence="2 3">
    <name type="scientific">Lysobacter arvi</name>
    <dbReference type="NCBI Taxonomy" id="3038776"/>
    <lineage>
        <taxon>Bacteria</taxon>
        <taxon>Pseudomonadati</taxon>
        <taxon>Pseudomonadota</taxon>
        <taxon>Gammaproteobacteria</taxon>
        <taxon>Lysobacterales</taxon>
        <taxon>Lysobacteraceae</taxon>
        <taxon>Lysobacter</taxon>
    </lineage>
</organism>
<dbReference type="RefSeq" id="WP_309262455.1">
    <property type="nucleotide sequence ID" value="NZ_JARUHG010000002.1"/>
</dbReference>
<dbReference type="SUPFAM" id="SSF51197">
    <property type="entry name" value="Clavaminate synthase-like"/>
    <property type="match status" value="1"/>
</dbReference>
<dbReference type="Pfam" id="PF13621">
    <property type="entry name" value="Cupin_8"/>
    <property type="match status" value="1"/>
</dbReference>
<dbReference type="PANTHER" id="PTHR12461:SF105">
    <property type="entry name" value="HYPOXIA-INDUCIBLE FACTOR 1-ALPHA INHIBITOR"/>
    <property type="match status" value="1"/>
</dbReference>
<dbReference type="Proteomes" id="UP001233535">
    <property type="component" value="Unassembled WGS sequence"/>
</dbReference>